<proteinExistence type="predicted"/>
<accession>X1DET6</accession>
<dbReference type="InterPro" id="IPR029044">
    <property type="entry name" value="Nucleotide-diphossugar_trans"/>
</dbReference>
<gene>
    <name evidence="1" type="ORF">S01H4_42031</name>
</gene>
<dbReference type="EMBL" id="BART01023039">
    <property type="protein sequence ID" value="GAH03549.1"/>
    <property type="molecule type" value="Genomic_DNA"/>
</dbReference>
<protein>
    <submittedName>
        <fullName evidence="1">Uncharacterized protein</fullName>
    </submittedName>
</protein>
<organism evidence="1">
    <name type="scientific">marine sediment metagenome</name>
    <dbReference type="NCBI Taxonomy" id="412755"/>
    <lineage>
        <taxon>unclassified sequences</taxon>
        <taxon>metagenomes</taxon>
        <taxon>ecological metagenomes</taxon>
    </lineage>
</organism>
<dbReference type="Gene3D" id="3.90.550.10">
    <property type="entry name" value="Spore Coat Polysaccharide Biosynthesis Protein SpsA, Chain A"/>
    <property type="match status" value="1"/>
</dbReference>
<reference evidence="1" key="1">
    <citation type="journal article" date="2014" name="Front. Microbiol.">
        <title>High frequency of phylogenetically diverse reductive dehalogenase-homologous genes in deep subseafloor sedimentary metagenomes.</title>
        <authorList>
            <person name="Kawai M."/>
            <person name="Futagami T."/>
            <person name="Toyoda A."/>
            <person name="Takaki Y."/>
            <person name="Nishi S."/>
            <person name="Hori S."/>
            <person name="Arai W."/>
            <person name="Tsubouchi T."/>
            <person name="Morono Y."/>
            <person name="Uchiyama I."/>
            <person name="Ito T."/>
            <person name="Fujiyama A."/>
            <person name="Inagaki F."/>
            <person name="Takami H."/>
        </authorList>
    </citation>
    <scope>NUCLEOTIDE SEQUENCE</scope>
    <source>
        <strain evidence="1">Expedition CK06-06</strain>
    </source>
</reference>
<dbReference type="AlphaFoldDB" id="X1DET6"/>
<name>X1DET6_9ZZZZ</name>
<sequence length="152" mass="17607">MTSGDVDAIYGDIVYVSRQNTDKITRRWISGQYYRGAFARGWLAPHATFFCKKVLYEKYGDYNIKLEIAADYELMLRYIVKHEIRLGYLKEVLVKMRNGGKSGVIRGMIKAGRETFDSFRINKLPIPWRLLVYRPITIMKQVLAAKDCGISL</sequence>
<dbReference type="SUPFAM" id="SSF53448">
    <property type="entry name" value="Nucleotide-diphospho-sugar transferases"/>
    <property type="match status" value="1"/>
</dbReference>
<comment type="caution">
    <text evidence="1">The sequence shown here is derived from an EMBL/GenBank/DDBJ whole genome shotgun (WGS) entry which is preliminary data.</text>
</comment>
<evidence type="ECO:0000313" key="1">
    <source>
        <dbReference type="EMBL" id="GAH03549.1"/>
    </source>
</evidence>